<keyword evidence="3" id="KW-1185">Reference proteome</keyword>
<organism evidence="2 3">
    <name type="scientific">Rhizoclosmatium globosum</name>
    <dbReference type="NCBI Taxonomy" id="329046"/>
    <lineage>
        <taxon>Eukaryota</taxon>
        <taxon>Fungi</taxon>
        <taxon>Fungi incertae sedis</taxon>
        <taxon>Chytridiomycota</taxon>
        <taxon>Chytridiomycota incertae sedis</taxon>
        <taxon>Chytridiomycetes</taxon>
        <taxon>Chytridiales</taxon>
        <taxon>Chytriomycetaceae</taxon>
        <taxon>Rhizoclosmatium</taxon>
    </lineage>
</organism>
<dbReference type="OrthoDB" id="10345629at2759"/>
<dbReference type="AlphaFoldDB" id="A0A1Y2D2Y6"/>
<evidence type="ECO:0000256" key="1">
    <source>
        <dbReference type="SAM" id="MobiDB-lite"/>
    </source>
</evidence>
<reference evidence="2 3" key="1">
    <citation type="submission" date="2016-07" db="EMBL/GenBank/DDBJ databases">
        <title>Pervasive Adenine N6-methylation of Active Genes in Fungi.</title>
        <authorList>
            <consortium name="DOE Joint Genome Institute"/>
            <person name="Mondo S.J."/>
            <person name="Dannebaum R.O."/>
            <person name="Kuo R.C."/>
            <person name="Labutti K."/>
            <person name="Haridas S."/>
            <person name="Kuo A."/>
            <person name="Salamov A."/>
            <person name="Ahrendt S.R."/>
            <person name="Lipzen A."/>
            <person name="Sullivan W."/>
            <person name="Andreopoulos W.B."/>
            <person name="Clum A."/>
            <person name="Lindquist E."/>
            <person name="Daum C."/>
            <person name="Ramamoorthy G.K."/>
            <person name="Gryganskyi A."/>
            <person name="Culley D."/>
            <person name="Magnuson J.K."/>
            <person name="James T.Y."/>
            <person name="O'Malley M.A."/>
            <person name="Stajich J.E."/>
            <person name="Spatafora J.W."/>
            <person name="Visel A."/>
            <person name="Grigoriev I.V."/>
        </authorList>
    </citation>
    <scope>NUCLEOTIDE SEQUENCE [LARGE SCALE GENOMIC DNA]</scope>
    <source>
        <strain evidence="2 3">JEL800</strain>
    </source>
</reference>
<feature type="compositionally biased region" description="Basic and acidic residues" evidence="1">
    <location>
        <begin position="114"/>
        <end position="125"/>
    </location>
</feature>
<comment type="caution">
    <text evidence="2">The sequence shown here is derived from an EMBL/GenBank/DDBJ whole genome shotgun (WGS) entry which is preliminary data.</text>
</comment>
<evidence type="ECO:0000313" key="3">
    <source>
        <dbReference type="Proteomes" id="UP000193642"/>
    </source>
</evidence>
<gene>
    <name evidence="2" type="ORF">BCR33DRAFT_5464</name>
</gene>
<name>A0A1Y2D2Y6_9FUNG</name>
<dbReference type="EMBL" id="MCGO01000001">
    <property type="protein sequence ID" value="ORY53658.1"/>
    <property type="molecule type" value="Genomic_DNA"/>
</dbReference>
<accession>A0A1Y2D2Y6</accession>
<evidence type="ECO:0000313" key="2">
    <source>
        <dbReference type="EMBL" id="ORY53658.1"/>
    </source>
</evidence>
<protein>
    <submittedName>
        <fullName evidence="2">Uncharacterized protein</fullName>
    </submittedName>
</protein>
<proteinExistence type="predicted"/>
<sequence length="369" mass="38752">MLSALPPGGLSAALATAETPSSVAEFVCAALTANFPTIAASKVGLVRETIEAEQLNARVFAALDKADIADLFPAASFAERKILGAAVQHFKDGNHWKRDRDDPDNDSPKKKRRMDSEDVGDRDRPVPTILSSSGNNESVPPQPQPSDIAGSINGKGVSTEIHLPQSNTREFTPIPSDASEPRTTFHTPTASREPSTTTTQPLSPLVAKLTLASNVQSLILEGTSVTDDDSVTKQVPHTTAVELTVLASSSATAIQRDSTPEKQVIRSNNEDNTPSRRSLIGALVAAAKAASEEDSNASETEDGDNSADQSDDRTPDDISSSAMGSTMPSSTRPSYSPDEPSSSEENANTSSRSGSRASSTVMESGTSSE</sequence>
<dbReference type="Proteomes" id="UP000193642">
    <property type="component" value="Unassembled WGS sequence"/>
</dbReference>
<feature type="compositionally biased region" description="Polar residues" evidence="1">
    <location>
        <begin position="181"/>
        <end position="195"/>
    </location>
</feature>
<feature type="compositionally biased region" description="Low complexity" evidence="1">
    <location>
        <begin position="319"/>
        <end position="360"/>
    </location>
</feature>
<feature type="compositionally biased region" description="Polar residues" evidence="1">
    <location>
        <begin position="129"/>
        <end position="139"/>
    </location>
</feature>
<feature type="compositionally biased region" description="Polar residues" evidence="1">
    <location>
        <begin position="265"/>
        <end position="276"/>
    </location>
</feature>
<feature type="region of interest" description="Disordered" evidence="1">
    <location>
        <begin position="94"/>
        <end position="200"/>
    </location>
</feature>
<feature type="compositionally biased region" description="Acidic residues" evidence="1">
    <location>
        <begin position="292"/>
        <end position="305"/>
    </location>
</feature>
<feature type="region of interest" description="Disordered" evidence="1">
    <location>
        <begin position="252"/>
        <end position="369"/>
    </location>
</feature>